<gene>
    <name evidence="3" type="ORF">EVJ48_06205</name>
</gene>
<keyword evidence="2 3" id="KW-0548">Nucleotidyltransferase</keyword>
<dbReference type="PANTHER" id="PTHR32125">
    <property type="entry name" value="2-C-METHYL-D-ERYTHRITOL 4-PHOSPHATE CYTIDYLYLTRANSFERASE, CHLOROPLASTIC"/>
    <property type="match status" value="1"/>
</dbReference>
<dbReference type="InterPro" id="IPR050088">
    <property type="entry name" value="IspD/TarI_cytidylyltransf_bact"/>
</dbReference>
<name>A0A520XCC4_9DELT</name>
<evidence type="ECO:0000256" key="2">
    <source>
        <dbReference type="ARBA" id="ARBA00022695"/>
    </source>
</evidence>
<dbReference type="CDD" id="cd02516">
    <property type="entry name" value="CDP-ME_synthetase"/>
    <property type="match status" value="1"/>
</dbReference>
<dbReference type="Pfam" id="PF01128">
    <property type="entry name" value="IspD"/>
    <property type="match status" value="1"/>
</dbReference>
<evidence type="ECO:0000256" key="1">
    <source>
        <dbReference type="ARBA" id="ARBA00022679"/>
    </source>
</evidence>
<dbReference type="AlphaFoldDB" id="A0A520XCC4"/>
<dbReference type="GO" id="GO:0050518">
    <property type="term" value="F:2-C-methyl-D-erythritol 4-phosphate cytidylyltransferase activity"/>
    <property type="evidence" value="ECO:0007669"/>
    <property type="project" value="TreeGrafter"/>
</dbReference>
<organism evidence="3 4">
    <name type="scientific">Candidatus Acidulodesulfobacterium acidiphilum</name>
    <dbReference type="NCBI Taxonomy" id="2597224"/>
    <lineage>
        <taxon>Bacteria</taxon>
        <taxon>Deltaproteobacteria</taxon>
        <taxon>Candidatus Acidulodesulfobacterales</taxon>
        <taxon>Candidatus Acidulodesulfobacterium</taxon>
    </lineage>
</organism>
<proteinExistence type="predicted"/>
<protein>
    <submittedName>
        <fullName evidence="3">2-C-methyl-D-erythritol 4-phosphate cytidylyltransferase</fullName>
    </submittedName>
</protein>
<comment type="caution">
    <text evidence="3">The sequence shown here is derived from an EMBL/GenBank/DDBJ whole genome shotgun (WGS) entry which is preliminary data.</text>
</comment>
<evidence type="ECO:0000313" key="4">
    <source>
        <dbReference type="Proteomes" id="UP000322454"/>
    </source>
</evidence>
<accession>A0A520XCC4</accession>
<dbReference type="InterPro" id="IPR034683">
    <property type="entry name" value="IspD/TarI"/>
</dbReference>
<dbReference type="PANTHER" id="PTHR32125:SF4">
    <property type="entry name" value="2-C-METHYL-D-ERYTHRITOL 4-PHOSPHATE CYTIDYLYLTRANSFERASE, CHLOROPLASTIC"/>
    <property type="match status" value="1"/>
</dbReference>
<reference evidence="3 4" key="1">
    <citation type="submission" date="2019-01" db="EMBL/GenBank/DDBJ databases">
        <title>Insights into ecological role of a new deltaproteobacterial order Candidatus Sinidesulfobacterales (Sva0485) by metagenomics and metatranscriptomics.</title>
        <authorList>
            <person name="Tan S."/>
            <person name="Liu J."/>
            <person name="Fang Y."/>
            <person name="Hedlund B."/>
            <person name="Lian Z.-H."/>
            <person name="Huang L.-Y."/>
            <person name="Li J.-T."/>
            <person name="Huang L.-N."/>
            <person name="Li W.-J."/>
            <person name="Jiang H.-C."/>
            <person name="Dong H.-L."/>
            <person name="Shu W.-S."/>
        </authorList>
    </citation>
    <scope>NUCLEOTIDE SEQUENCE [LARGE SCALE GENOMIC DNA]</scope>
    <source>
        <strain evidence="3">AP4</strain>
    </source>
</reference>
<dbReference type="InterPro" id="IPR029044">
    <property type="entry name" value="Nucleotide-diphossugar_trans"/>
</dbReference>
<dbReference type="Gene3D" id="3.90.550.10">
    <property type="entry name" value="Spore Coat Polysaccharide Biosynthesis Protein SpsA, Chain A"/>
    <property type="match status" value="1"/>
</dbReference>
<dbReference type="Proteomes" id="UP000322454">
    <property type="component" value="Unassembled WGS sequence"/>
</dbReference>
<dbReference type="EMBL" id="SHMQ01000014">
    <property type="protein sequence ID" value="RZV38860.1"/>
    <property type="molecule type" value="Genomic_DNA"/>
</dbReference>
<dbReference type="SUPFAM" id="SSF53448">
    <property type="entry name" value="Nucleotide-diphospho-sugar transferases"/>
    <property type="match status" value="1"/>
</dbReference>
<evidence type="ECO:0000313" key="3">
    <source>
        <dbReference type="EMBL" id="RZV38860.1"/>
    </source>
</evidence>
<sequence length="267" mass="29625">MKIYAILLAAGIGSRTGFSVPKQLVKIKNKEIILHSLDIFLNSKINFDAIIITIPPPQIFNFNWDAFFGSNISKEKIEKLKIVTGGKSRQESVYNAIKFIENTYIKADASRENSGNTAENTAVFIHDSARPFVTENELSLLLDKTAEYGAAFLCSGVTETIKEIHGENNGASAEKLKNKADAVKLKTLLRDSLISAKTPQTFKFNIIKKAVYKAAEENFISTDDVSLVENLGLNVFPVKSTDLNIKITSALDFEIAELFLKKFHSEN</sequence>
<keyword evidence="1" id="KW-0808">Transferase</keyword>